<sequence precursor="true">MLEAFAFVLVALCLLAMGASITMGGLIYLLPVIALGILTERSIHIWRPRLTLKWHAYRMAHTA</sequence>
<dbReference type="Proteomes" id="UP000002743">
    <property type="component" value="Chromosome"/>
</dbReference>
<dbReference type="STRING" id="582744.Msip34_2655"/>
<organism evidence="1 2">
    <name type="scientific">Methylovorus glucosotrophus (strain SIP3-4)</name>
    <dbReference type="NCBI Taxonomy" id="582744"/>
    <lineage>
        <taxon>Bacteria</taxon>
        <taxon>Pseudomonadati</taxon>
        <taxon>Pseudomonadota</taxon>
        <taxon>Betaproteobacteria</taxon>
        <taxon>Nitrosomonadales</taxon>
        <taxon>Methylophilaceae</taxon>
        <taxon>Methylovorus</taxon>
    </lineage>
</organism>
<dbReference type="RefSeq" id="WP_015831119.1">
    <property type="nucleotide sequence ID" value="NC_012969.1"/>
</dbReference>
<dbReference type="KEGG" id="mei:Msip34_2655"/>
<keyword evidence="2" id="KW-1185">Reference proteome</keyword>
<name>C6XBC2_METGS</name>
<reference evidence="1 2" key="2">
    <citation type="journal article" date="2011" name="J. Bacteriol.">
        <title>Genomes of three methylotrophs from a single niche uncover genetic and metabolic divergence of Methylophilaceae.</title>
        <authorList>
            <person name="Lapidus A."/>
            <person name="Clum A."/>
            <person name="Labutti K."/>
            <person name="Kaluzhnaya M.G."/>
            <person name="Lim S."/>
            <person name="Beck D.A."/>
            <person name="Glavina Del Rio T."/>
            <person name="Nolan M."/>
            <person name="Mavromatis K."/>
            <person name="Huntemann M."/>
            <person name="Lucas S."/>
            <person name="Lidstrom M.E."/>
            <person name="Ivanova N."/>
            <person name="Chistoserdova L."/>
        </authorList>
    </citation>
    <scope>NUCLEOTIDE SEQUENCE [LARGE SCALE GENOMIC DNA]</scope>
    <source>
        <strain evidence="1 2">SIP3-4</strain>
    </source>
</reference>
<reference evidence="2" key="1">
    <citation type="submission" date="2009-07" db="EMBL/GenBank/DDBJ databases">
        <title>Complete sequence of chromosome of Methylovorus sp. SIP3-4.</title>
        <authorList>
            <person name="Lucas S."/>
            <person name="Copeland A."/>
            <person name="Lapidus A."/>
            <person name="Glavina del Rio T."/>
            <person name="Tice H."/>
            <person name="Bruce D."/>
            <person name="Goodwin L."/>
            <person name="Pitluck S."/>
            <person name="Clum A."/>
            <person name="Larimer F."/>
            <person name="Land M."/>
            <person name="Hauser L."/>
            <person name="Kyrpides N."/>
            <person name="Mikhailova N."/>
            <person name="Kayluzhnaya M."/>
            <person name="Chistoserdova L."/>
        </authorList>
    </citation>
    <scope>NUCLEOTIDE SEQUENCE [LARGE SCALE GENOMIC DNA]</scope>
    <source>
        <strain evidence="2">SIP3-4</strain>
    </source>
</reference>
<evidence type="ECO:0000313" key="2">
    <source>
        <dbReference type="Proteomes" id="UP000002743"/>
    </source>
</evidence>
<gene>
    <name evidence="1" type="ordered locus">Msip34_2655</name>
</gene>
<protein>
    <submittedName>
        <fullName evidence="1">Uncharacterized protein</fullName>
    </submittedName>
</protein>
<proteinExistence type="predicted"/>
<accession>C6XBC2</accession>
<dbReference type="AlphaFoldDB" id="C6XBC2"/>
<evidence type="ECO:0000313" key="1">
    <source>
        <dbReference type="EMBL" id="ACT51892.1"/>
    </source>
</evidence>
<dbReference type="EMBL" id="CP001674">
    <property type="protein sequence ID" value="ACT51892.1"/>
    <property type="molecule type" value="Genomic_DNA"/>
</dbReference>
<dbReference type="HOGENOM" id="CLU_2880760_0_0_4"/>